<gene>
    <name evidence="3" type="ORF">FQA45_10010</name>
</gene>
<reference evidence="3 4" key="1">
    <citation type="submission" date="2019-07" db="EMBL/GenBank/DDBJ databases">
        <title>Complete Genome Sequence of drought tolerant Plant Growth-Promoting Rhizobacterium Glutamicibacter halophytocola DR408.</title>
        <authorList>
            <person name="Nishu S.D."/>
            <person name="Lee T.K."/>
        </authorList>
    </citation>
    <scope>NUCLEOTIDE SEQUENCE [LARGE SCALE GENOMIC DNA]</scope>
    <source>
        <strain evidence="3 4">DR408</strain>
    </source>
</reference>
<keyword evidence="1" id="KW-0862">Zinc</keyword>
<dbReference type="Pfam" id="PF02585">
    <property type="entry name" value="PIG-L"/>
    <property type="match status" value="1"/>
</dbReference>
<dbReference type="InterPro" id="IPR024078">
    <property type="entry name" value="LmbE-like_dom_sf"/>
</dbReference>
<feature type="transmembrane region" description="Helical" evidence="2">
    <location>
        <begin position="100"/>
        <end position="122"/>
    </location>
</feature>
<dbReference type="SUPFAM" id="SSF102588">
    <property type="entry name" value="LmbE-like"/>
    <property type="match status" value="1"/>
</dbReference>
<evidence type="ECO:0000256" key="2">
    <source>
        <dbReference type="SAM" id="Phobius"/>
    </source>
</evidence>
<evidence type="ECO:0000256" key="1">
    <source>
        <dbReference type="ARBA" id="ARBA00022833"/>
    </source>
</evidence>
<evidence type="ECO:0000313" key="4">
    <source>
        <dbReference type="Proteomes" id="UP000320717"/>
    </source>
</evidence>
<dbReference type="InterPro" id="IPR003737">
    <property type="entry name" value="GlcNAc_PI_deacetylase-related"/>
</dbReference>
<dbReference type="Proteomes" id="UP000320717">
    <property type="component" value="Chromosome"/>
</dbReference>
<keyword evidence="2" id="KW-0812">Transmembrane</keyword>
<keyword evidence="2" id="KW-1133">Transmembrane helix</keyword>
<feature type="transmembrane region" description="Helical" evidence="2">
    <location>
        <begin position="37"/>
        <end position="59"/>
    </location>
</feature>
<name>A0ABX5YAC3_9MICC</name>
<dbReference type="EMBL" id="CP042260">
    <property type="protein sequence ID" value="QDY66629.1"/>
    <property type="molecule type" value="Genomic_DNA"/>
</dbReference>
<dbReference type="InterPro" id="IPR036259">
    <property type="entry name" value="MFS_trans_sf"/>
</dbReference>
<proteinExistence type="predicted"/>
<organism evidence="3 4">
    <name type="scientific">Glutamicibacter halophytocola</name>
    <dbReference type="NCBI Taxonomy" id="1933880"/>
    <lineage>
        <taxon>Bacteria</taxon>
        <taxon>Bacillati</taxon>
        <taxon>Actinomycetota</taxon>
        <taxon>Actinomycetes</taxon>
        <taxon>Micrococcales</taxon>
        <taxon>Micrococcaceae</taxon>
        <taxon>Glutamicibacter</taxon>
    </lineage>
</organism>
<keyword evidence="2" id="KW-0472">Membrane</keyword>
<accession>A0ABX5YAC3</accession>
<dbReference type="SUPFAM" id="SSF103473">
    <property type="entry name" value="MFS general substrate transporter"/>
    <property type="match status" value="1"/>
</dbReference>
<feature type="transmembrane region" description="Helical" evidence="2">
    <location>
        <begin position="71"/>
        <end position="94"/>
    </location>
</feature>
<evidence type="ECO:0000313" key="3">
    <source>
        <dbReference type="EMBL" id="QDY66629.1"/>
    </source>
</evidence>
<dbReference type="PANTHER" id="PTHR12993">
    <property type="entry name" value="N-ACETYLGLUCOSAMINYL-PHOSPHATIDYLINOSITOL DE-N-ACETYLASE-RELATED"/>
    <property type="match status" value="1"/>
</dbReference>
<dbReference type="Gene3D" id="3.40.50.10320">
    <property type="entry name" value="LmbE-like"/>
    <property type="match status" value="1"/>
</dbReference>
<dbReference type="PANTHER" id="PTHR12993:SF11">
    <property type="entry name" value="N-ACETYLGLUCOSAMINYL-PHOSPHATIDYLINOSITOL DE-N-ACETYLASE"/>
    <property type="match status" value="1"/>
</dbReference>
<keyword evidence="4" id="KW-1185">Reference proteome</keyword>
<sequence length="338" mass="38061">MPRRPLLQCAPRPAQDLSLLRWRIRIRKSLKERNMQMTISVFALLVSITGISTALSRWGRRWLARDFANHRLILCIWVAGNLVLLLSVIGYLSTPDSAELWAGFAIITAIWLFMFSMVSTFLQRRPQRKERPKRFLAVGAHPDDVELACGATIAKLVDSGHEVRIMVMSQGENGGNAPRRIREAQRGAAYLGAQSHSVQDFCDTRLSESSNDMVAAIEQEITLFEPDVVLTHSATDIHQDHEAVHRAVMRAGRKLPSILCFESPSVGHDFSPKFFVDVEKYTDIKVEAIKLHSDQRTKPYMTGTRTKAIANFRGSQVKQKSAEGFEVMRLVSKTVGDF</sequence>
<protein>
    <submittedName>
        <fullName evidence="3">PIG-L family deacetylase</fullName>
    </submittedName>
</protein>